<evidence type="ECO:0000256" key="1">
    <source>
        <dbReference type="SAM" id="MobiDB-lite"/>
    </source>
</evidence>
<organism evidence="3 4">
    <name type="scientific">Burkholderia savannae</name>
    <dbReference type="NCBI Taxonomy" id="1637837"/>
    <lineage>
        <taxon>Bacteria</taxon>
        <taxon>Pseudomonadati</taxon>
        <taxon>Pseudomonadota</taxon>
        <taxon>Betaproteobacteria</taxon>
        <taxon>Burkholderiales</taxon>
        <taxon>Burkholderiaceae</taxon>
        <taxon>Burkholderia</taxon>
        <taxon>pseudomallei group</taxon>
    </lineage>
</organism>
<evidence type="ECO:0000313" key="3">
    <source>
        <dbReference type="EMBL" id="KWZ39576.1"/>
    </source>
</evidence>
<gene>
    <name evidence="3" type="ORF">WS72_19425</name>
</gene>
<keyword evidence="2" id="KW-0472">Membrane</keyword>
<protein>
    <submittedName>
        <fullName evidence="3">Conjugal transfer protein TraI</fullName>
    </submittedName>
</protein>
<dbReference type="RefSeq" id="WP_060822514.1">
    <property type="nucleotide sequence ID" value="NZ_LNJQ01000003.1"/>
</dbReference>
<evidence type="ECO:0000313" key="4">
    <source>
        <dbReference type="Proteomes" id="UP000070255"/>
    </source>
</evidence>
<feature type="compositionally biased region" description="Polar residues" evidence="1">
    <location>
        <begin position="141"/>
        <end position="164"/>
    </location>
</feature>
<evidence type="ECO:0000256" key="2">
    <source>
        <dbReference type="SAM" id="Phobius"/>
    </source>
</evidence>
<dbReference type="Proteomes" id="UP000070255">
    <property type="component" value="Unassembled WGS sequence"/>
</dbReference>
<sequence>MSDPNAKNKKRQTMLIIGAVGGIFALSAAGMFLFDGGTPQRTEKPKTVSITAPGSVDDKETWRAQESATRKATEQKVDELNGKTKTQSDELQKVKDELARLKDQKAKEAKVAGSAAPASATTTATADPSALSKPLGGNTTGTGQQVLSSPNGKGGSTALNTPLNQVPEPPKRELEVITFGAAGAGKGAASAGGSGRGTELLGFPTDEKAKRFATAPTKGDEGSDGITIVPASSFVRVSMLNGVDAPTGGQAQSNPLAVAFQVIDPANLPNKHRLDIRDCRFIAATWGDLSSERMMGRTETLTCVIDGESVEMPIKGTVIGEDGKNGVRGRLVSKQGSVLANALFAGALSGVGRAFQQSSSIVSTGGGGITEMVDPSRVAQAGIGGGVGSAANMLAQYYLKAADKLFPVIETDGGRVVEILVTKGAVYKGKALGRDRYRGLLSRSGFNSRSYQDD</sequence>
<accession>A0ABR5TCK1</accession>
<feature type="compositionally biased region" description="Low complexity" evidence="1">
    <location>
        <begin position="111"/>
        <end position="130"/>
    </location>
</feature>
<feature type="compositionally biased region" description="Basic and acidic residues" evidence="1">
    <location>
        <begin position="56"/>
        <end position="110"/>
    </location>
</feature>
<reference evidence="3 4" key="1">
    <citation type="submission" date="2015-11" db="EMBL/GenBank/DDBJ databases">
        <authorList>
            <person name="Sahl J."/>
            <person name="Wagner D."/>
            <person name="Keim P."/>
        </authorList>
    </citation>
    <scope>NUCLEOTIDE SEQUENCE [LARGE SCALE GENOMIC DNA]</scope>
    <source>
        <strain evidence="3 4">BDU18</strain>
    </source>
</reference>
<proteinExistence type="predicted"/>
<keyword evidence="2" id="KW-1133">Transmembrane helix</keyword>
<dbReference type="CDD" id="cd16430">
    <property type="entry name" value="TraB"/>
    <property type="match status" value="1"/>
</dbReference>
<keyword evidence="2" id="KW-0812">Transmembrane</keyword>
<feature type="region of interest" description="Disordered" evidence="1">
    <location>
        <begin position="37"/>
        <end position="168"/>
    </location>
</feature>
<name>A0ABR5TCK1_9BURK</name>
<dbReference type="InterPro" id="IPR005498">
    <property type="entry name" value="T4SS_VirB10/TraB/TrbI"/>
</dbReference>
<comment type="caution">
    <text evidence="3">The sequence shown here is derived from an EMBL/GenBank/DDBJ whole genome shotgun (WGS) entry which is preliminary data.</text>
</comment>
<dbReference type="EMBL" id="LNJQ01000003">
    <property type="protein sequence ID" value="KWZ39576.1"/>
    <property type="molecule type" value="Genomic_DNA"/>
</dbReference>
<keyword evidence="4" id="KW-1185">Reference proteome</keyword>
<dbReference type="Pfam" id="PF03743">
    <property type="entry name" value="TrbI"/>
    <property type="match status" value="1"/>
</dbReference>
<feature type="transmembrane region" description="Helical" evidence="2">
    <location>
        <begin position="12"/>
        <end position="34"/>
    </location>
</feature>